<sequence>DETIIDYSNISEFVYNSLISLDNINEFYENDNVELAIDFNIELYSVIDIILNENDE</sequence>
<comment type="caution">
    <text evidence="1">The sequence shown here is derived from an EMBL/GenBank/DDBJ whole genome shotgun (WGS) entry which is preliminary data.</text>
</comment>
<evidence type="ECO:0000313" key="2">
    <source>
        <dbReference type="Proteomes" id="UP000789396"/>
    </source>
</evidence>
<name>A0A9N9IU46_9GLOM</name>
<dbReference type="EMBL" id="CAJVPZ010036539">
    <property type="protein sequence ID" value="CAG8751520.1"/>
    <property type="molecule type" value="Genomic_DNA"/>
</dbReference>
<dbReference type="Proteomes" id="UP000789396">
    <property type="component" value="Unassembled WGS sequence"/>
</dbReference>
<feature type="non-terminal residue" evidence="1">
    <location>
        <position position="1"/>
    </location>
</feature>
<accession>A0A9N9IU46</accession>
<feature type="non-terminal residue" evidence="1">
    <location>
        <position position="56"/>
    </location>
</feature>
<gene>
    <name evidence="1" type="ORF">RFULGI_LOCUS13630</name>
</gene>
<dbReference type="AlphaFoldDB" id="A0A9N9IU46"/>
<reference evidence="1" key="1">
    <citation type="submission" date="2021-06" db="EMBL/GenBank/DDBJ databases">
        <authorList>
            <person name="Kallberg Y."/>
            <person name="Tangrot J."/>
            <person name="Rosling A."/>
        </authorList>
    </citation>
    <scope>NUCLEOTIDE SEQUENCE</scope>
    <source>
        <strain evidence="1">IN212</strain>
    </source>
</reference>
<keyword evidence="2" id="KW-1185">Reference proteome</keyword>
<organism evidence="1 2">
    <name type="scientific">Racocetra fulgida</name>
    <dbReference type="NCBI Taxonomy" id="60492"/>
    <lineage>
        <taxon>Eukaryota</taxon>
        <taxon>Fungi</taxon>
        <taxon>Fungi incertae sedis</taxon>
        <taxon>Mucoromycota</taxon>
        <taxon>Glomeromycotina</taxon>
        <taxon>Glomeromycetes</taxon>
        <taxon>Diversisporales</taxon>
        <taxon>Gigasporaceae</taxon>
        <taxon>Racocetra</taxon>
    </lineage>
</organism>
<protein>
    <submittedName>
        <fullName evidence="1">8334_t:CDS:1</fullName>
    </submittedName>
</protein>
<dbReference type="OrthoDB" id="2439498at2759"/>
<proteinExistence type="predicted"/>
<evidence type="ECO:0000313" key="1">
    <source>
        <dbReference type="EMBL" id="CAG8751520.1"/>
    </source>
</evidence>